<dbReference type="Gene3D" id="1.10.340.70">
    <property type="match status" value="1"/>
</dbReference>
<dbReference type="SUPFAM" id="SSF56672">
    <property type="entry name" value="DNA/RNA polymerases"/>
    <property type="match status" value="1"/>
</dbReference>
<dbReference type="PANTHER" id="PTHR37984:SF5">
    <property type="entry name" value="PROTEIN NYNRIN-LIKE"/>
    <property type="match status" value="1"/>
</dbReference>
<evidence type="ECO:0000256" key="7">
    <source>
        <dbReference type="ARBA" id="ARBA00022918"/>
    </source>
</evidence>
<evidence type="ECO:0000256" key="2">
    <source>
        <dbReference type="ARBA" id="ARBA00022679"/>
    </source>
</evidence>
<feature type="domain" description="Integrase catalytic" evidence="9">
    <location>
        <begin position="878"/>
        <end position="1047"/>
    </location>
</feature>
<keyword evidence="7" id="KW-0695">RNA-directed DNA polymerase</keyword>
<dbReference type="CDD" id="cd09274">
    <property type="entry name" value="RNase_HI_RT_Ty3"/>
    <property type="match status" value="1"/>
</dbReference>
<evidence type="ECO:0000259" key="8">
    <source>
        <dbReference type="PROSITE" id="PS50878"/>
    </source>
</evidence>
<dbReference type="FunFam" id="3.30.420.10:FF:000032">
    <property type="entry name" value="Retrovirus-related Pol polyprotein from transposon 297-like Protein"/>
    <property type="match status" value="1"/>
</dbReference>
<dbReference type="Pfam" id="PF00665">
    <property type="entry name" value="rve"/>
    <property type="match status" value="1"/>
</dbReference>
<sequence>MSLVKQNKIVIKGISGNLESMGYIYLDIIINNVIFQQKFYIFEHLSCAAEGILGQDFFERYNAVLDYKDGTLSLETQDESVRVSVNKNTFTIPPRCEVIKHIPTSHNSDCVILSKEIYKGVYTAGVVSKPHNGLIPVRILNTTDSSVSIKTSELSISCLDNYYVCNFDDDSISVDRVRTLLTTLQLHTYLNKEEQRSIENVCAKYADVFHLPGDTLTTTNLVEHSIKLKENASPAYVKPYRLPKALKGEVQRQIDEMIKNDIIEETISEWSSPILLVPKKTDRSGERKWRLVVDYRQLNNRIQDDKFPLPNITEILDSLSNNIYFSKLDLSQGYYQLSLEEKSRKYTAFTTDKQYQMKRCPMGLKTSPSAFARLMTIAMSGLNYKSCFLYQDDCIVVGNCLETHNKNLIKILECLRKVNLKLNPLKCEFLRKEIVYLGHKITSEGIFPDPSKVTCLQKYPVPQNVDEVKRFVAFANYYRRFIPKFAEIAYPLNALCKKNVAFVWSDECERAFYKLKEILVSPTVLDYPDFSDKNTFTLQTDASKLGLGAVLSNSNGKVVAYASRNLKPAETRYPVIELELLAIVWAVRHFRPYLYGKKFYIKTDHKPLIYLFNMTDPSSRLTKFRLYLEEYDFEISYVPGRHNAAADALSRIPVTTNSLKNMQQHVVSVMTRAQARRLRSDCDNNDMTTEVSSTPRPDQPKVVEILKRPTDSVELILFSSKNTINQVEKLKHYTSDNGNCKYVPEKSAIYVISRSLSTVSVLARELQCFCKQIKINELIIIKNKRCEQFVNNIIKEFSKLKDIPKLLVIKDVTRISDKDTKTVILNDFHLLPTSGHAGVNRMLNNIRKYYYWPGMTNDVSEYVKKCKSCQIQKHSNRHTKEPMVITSTASTAFERVSLDLMGPLDVDNFNYKYILTLQCDLTKYVEAYPLEKKDTVSVARSFVNNFILRYGIPSEIITDQGTEFMSSVFIEICNLLHINKLHSTAYHHETLGGLENTHKVLGAYLRIQCDNNKTDWSSWLPFWCFSFNTTVHSETKYTPFELVFGKNCNLPSNIEKNSYVDPLYNSDSYPLELKYRLQRAQAEARNNLLLSKQLRKISFDKNVNSLKYKKGDLVLIKNQVGDKLDKIYLGPYKVIEDVSPNVKIVKDNKEYVIHKNNTKLFVD</sequence>
<organism evidence="10 11">
    <name type="scientific">Mythimna separata</name>
    <name type="common">Oriental armyworm</name>
    <name type="synonym">Pseudaletia separata</name>
    <dbReference type="NCBI Taxonomy" id="271217"/>
    <lineage>
        <taxon>Eukaryota</taxon>
        <taxon>Metazoa</taxon>
        <taxon>Ecdysozoa</taxon>
        <taxon>Arthropoda</taxon>
        <taxon>Hexapoda</taxon>
        <taxon>Insecta</taxon>
        <taxon>Pterygota</taxon>
        <taxon>Neoptera</taxon>
        <taxon>Endopterygota</taxon>
        <taxon>Lepidoptera</taxon>
        <taxon>Glossata</taxon>
        <taxon>Ditrysia</taxon>
        <taxon>Noctuoidea</taxon>
        <taxon>Noctuidae</taxon>
        <taxon>Noctuinae</taxon>
        <taxon>Hadenini</taxon>
        <taxon>Mythimna</taxon>
    </lineage>
</organism>
<dbReference type="AlphaFoldDB" id="A0AAD7YKT7"/>
<dbReference type="FunFam" id="3.10.20.370:FF:000001">
    <property type="entry name" value="Retrovirus-related Pol polyprotein from transposon 17.6-like protein"/>
    <property type="match status" value="1"/>
</dbReference>
<dbReference type="PROSITE" id="PS50878">
    <property type="entry name" value="RT_POL"/>
    <property type="match status" value="1"/>
</dbReference>
<dbReference type="InterPro" id="IPR021109">
    <property type="entry name" value="Peptidase_aspartic_dom_sf"/>
</dbReference>
<keyword evidence="4" id="KW-0540">Nuclease</keyword>
<keyword evidence="6" id="KW-0378">Hydrolase</keyword>
<evidence type="ECO:0000256" key="6">
    <source>
        <dbReference type="ARBA" id="ARBA00022801"/>
    </source>
</evidence>
<dbReference type="InterPro" id="IPR036397">
    <property type="entry name" value="RNaseH_sf"/>
</dbReference>
<dbReference type="GO" id="GO:0016787">
    <property type="term" value="F:hydrolase activity"/>
    <property type="evidence" value="ECO:0007669"/>
    <property type="project" value="UniProtKB-KW"/>
</dbReference>
<keyword evidence="11" id="KW-1185">Reference proteome</keyword>
<dbReference type="Pfam" id="PF00078">
    <property type="entry name" value="RVT_1"/>
    <property type="match status" value="1"/>
</dbReference>
<evidence type="ECO:0000256" key="1">
    <source>
        <dbReference type="ARBA" id="ARBA00012493"/>
    </source>
</evidence>
<dbReference type="GO" id="GO:0004519">
    <property type="term" value="F:endonuclease activity"/>
    <property type="evidence" value="ECO:0007669"/>
    <property type="project" value="UniProtKB-KW"/>
</dbReference>
<dbReference type="InterPro" id="IPR000477">
    <property type="entry name" value="RT_dom"/>
</dbReference>
<evidence type="ECO:0000313" key="10">
    <source>
        <dbReference type="EMBL" id="KAJ8718723.1"/>
    </source>
</evidence>
<dbReference type="GO" id="GO:0015074">
    <property type="term" value="P:DNA integration"/>
    <property type="evidence" value="ECO:0007669"/>
    <property type="project" value="InterPro"/>
</dbReference>
<dbReference type="InterPro" id="IPR050951">
    <property type="entry name" value="Retrovirus_Pol_polyprotein"/>
</dbReference>
<reference evidence="10" key="1">
    <citation type="submission" date="2023-03" db="EMBL/GenBank/DDBJ databases">
        <title>Chromosome-level genomes of two armyworms, Mythimna separata and Mythimna loreyi, provide insights into the biosynthesis and reception of sex pheromones.</title>
        <authorList>
            <person name="Zhao H."/>
        </authorList>
    </citation>
    <scope>NUCLEOTIDE SEQUENCE</scope>
    <source>
        <strain evidence="10">BeijingLab</strain>
        <tissue evidence="10">Pupa</tissue>
    </source>
</reference>
<comment type="caution">
    <text evidence="10">The sequence shown here is derived from an EMBL/GenBank/DDBJ whole genome shotgun (WGS) entry which is preliminary data.</text>
</comment>
<keyword evidence="2" id="KW-0808">Transferase</keyword>
<dbReference type="CDD" id="cd01647">
    <property type="entry name" value="RT_LTR"/>
    <property type="match status" value="1"/>
</dbReference>
<accession>A0AAD7YKT7</accession>
<dbReference type="GO" id="GO:0042575">
    <property type="term" value="C:DNA polymerase complex"/>
    <property type="evidence" value="ECO:0007669"/>
    <property type="project" value="UniProtKB-ARBA"/>
</dbReference>
<dbReference type="PROSITE" id="PS50994">
    <property type="entry name" value="INTEGRASE"/>
    <property type="match status" value="1"/>
</dbReference>
<evidence type="ECO:0000256" key="3">
    <source>
        <dbReference type="ARBA" id="ARBA00022695"/>
    </source>
</evidence>
<name>A0AAD7YKT7_MYTSE</name>
<dbReference type="InterPro" id="IPR041373">
    <property type="entry name" value="RT_RNaseH"/>
</dbReference>
<dbReference type="EC" id="2.7.7.49" evidence="1"/>
<dbReference type="Pfam" id="PF17921">
    <property type="entry name" value="Integrase_H2C2"/>
    <property type="match status" value="1"/>
</dbReference>
<dbReference type="FunFam" id="1.10.340.70:FF:000001">
    <property type="entry name" value="Retrovirus-related Pol polyprotein from transposon gypsy-like Protein"/>
    <property type="match status" value="1"/>
</dbReference>
<dbReference type="PANTHER" id="PTHR37984">
    <property type="entry name" value="PROTEIN CBG26694"/>
    <property type="match status" value="1"/>
</dbReference>
<dbReference type="InterPro" id="IPR012337">
    <property type="entry name" value="RNaseH-like_sf"/>
</dbReference>
<evidence type="ECO:0000259" key="9">
    <source>
        <dbReference type="PROSITE" id="PS50994"/>
    </source>
</evidence>
<dbReference type="InterPro" id="IPR001584">
    <property type="entry name" value="Integrase_cat-core"/>
</dbReference>
<feature type="domain" description="Reverse transcriptase" evidence="8">
    <location>
        <begin position="258"/>
        <end position="441"/>
    </location>
</feature>
<dbReference type="InterPro" id="IPR043128">
    <property type="entry name" value="Rev_trsase/Diguanyl_cyclase"/>
</dbReference>
<dbReference type="SUPFAM" id="SSF53098">
    <property type="entry name" value="Ribonuclease H-like"/>
    <property type="match status" value="1"/>
</dbReference>
<dbReference type="Gene3D" id="3.10.20.370">
    <property type="match status" value="1"/>
</dbReference>
<dbReference type="Gene3D" id="3.10.10.10">
    <property type="entry name" value="HIV Type 1 Reverse Transcriptase, subunit A, domain 1"/>
    <property type="match status" value="1"/>
</dbReference>
<evidence type="ECO:0000256" key="4">
    <source>
        <dbReference type="ARBA" id="ARBA00022722"/>
    </source>
</evidence>
<dbReference type="InterPro" id="IPR043502">
    <property type="entry name" value="DNA/RNA_pol_sf"/>
</dbReference>
<keyword evidence="5" id="KW-0255">Endonuclease</keyword>
<dbReference type="FunFam" id="3.30.70.270:FF:000020">
    <property type="entry name" value="Transposon Tf2-6 polyprotein-like Protein"/>
    <property type="match status" value="1"/>
</dbReference>
<gene>
    <name evidence="10" type="ORF">PYW07_016279</name>
</gene>
<dbReference type="InterPro" id="IPR041588">
    <property type="entry name" value="Integrase_H2C2"/>
</dbReference>
<dbReference type="GO" id="GO:0003676">
    <property type="term" value="F:nucleic acid binding"/>
    <property type="evidence" value="ECO:0007669"/>
    <property type="project" value="InterPro"/>
</dbReference>
<dbReference type="Proteomes" id="UP001231518">
    <property type="component" value="Chromosome 8"/>
</dbReference>
<evidence type="ECO:0000256" key="5">
    <source>
        <dbReference type="ARBA" id="ARBA00022759"/>
    </source>
</evidence>
<dbReference type="Gene3D" id="2.40.70.10">
    <property type="entry name" value="Acid Proteases"/>
    <property type="match status" value="1"/>
</dbReference>
<evidence type="ECO:0000313" key="11">
    <source>
        <dbReference type="Proteomes" id="UP001231518"/>
    </source>
</evidence>
<dbReference type="Pfam" id="PF17917">
    <property type="entry name" value="RT_RNaseH"/>
    <property type="match status" value="1"/>
</dbReference>
<dbReference type="GO" id="GO:0003964">
    <property type="term" value="F:RNA-directed DNA polymerase activity"/>
    <property type="evidence" value="ECO:0007669"/>
    <property type="project" value="UniProtKB-KW"/>
</dbReference>
<dbReference type="Gene3D" id="3.30.420.10">
    <property type="entry name" value="Ribonuclease H-like superfamily/Ribonuclease H"/>
    <property type="match status" value="1"/>
</dbReference>
<proteinExistence type="predicted"/>
<dbReference type="Gene3D" id="3.30.70.270">
    <property type="match status" value="2"/>
</dbReference>
<keyword evidence="3" id="KW-0548">Nucleotidyltransferase</keyword>
<protein>
    <recommendedName>
        <fullName evidence="1">RNA-directed DNA polymerase</fullName>
        <ecNumber evidence="1">2.7.7.49</ecNumber>
    </recommendedName>
</protein>
<dbReference type="EMBL" id="JARGEI010000015">
    <property type="protein sequence ID" value="KAJ8718723.1"/>
    <property type="molecule type" value="Genomic_DNA"/>
</dbReference>